<evidence type="ECO:0008006" key="4">
    <source>
        <dbReference type="Google" id="ProtNLM"/>
    </source>
</evidence>
<proteinExistence type="predicted"/>
<sequence length="281" mass="29501">MNKISILFLSSLILLGGCTIPTEEDDFSTSFPPPTPVEEPDDDLDDVDPSVVGTVGGIIPSTDPTNRLRQIQEGRNDPFALPTPRVSIQRVPVPDAETAVNGTTPSAPTPTPGPNGVTPGQPGVNGVSPGVMQPDGSILRPDGVVVQPDGSIVRPDGTVIPPDANGQLEPPPPPPPTFAERIVISGVMDMEGQRVAIISTPEGGSTRSVRVGESIMGSDGMVMVRAININRPSGQSVRLKEDLYFVDRNLGAFEGSVVFEEMGKQVVRRVGEMVPDGADNS</sequence>
<dbReference type="STRING" id="292563.Cyast_0551"/>
<reference evidence="3" key="1">
    <citation type="journal article" date="2013" name="Proc. Natl. Acad. Sci. U.S.A.">
        <title>Improving the coverage of the cyanobacterial phylum using diversity-driven genome sequencing.</title>
        <authorList>
            <person name="Shih P.M."/>
            <person name="Wu D."/>
            <person name="Latifi A."/>
            <person name="Axen S.D."/>
            <person name="Fewer D.P."/>
            <person name="Talla E."/>
            <person name="Calteau A."/>
            <person name="Cai F."/>
            <person name="Tandeau de Marsac N."/>
            <person name="Rippka R."/>
            <person name="Herdman M."/>
            <person name="Sivonen K."/>
            <person name="Coursin T."/>
            <person name="Laurent T."/>
            <person name="Goodwin L."/>
            <person name="Nolan M."/>
            <person name="Davenport K.W."/>
            <person name="Han C.S."/>
            <person name="Rubin E.M."/>
            <person name="Eisen J.A."/>
            <person name="Woyke T."/>
            <person name="Gugger M."/>
            <person name="Kerfeld C.A."/>
        </authorList>
    </citation>
    <scope>NUCLEOTIDE SEQUENCE [LARGE SCALE GENOMIC DNA]</scope>
    <source>
        <strain evidence="3">ATCC 29140 / PCC 7202</strain>
    </source>
</reference>
<evidence type="ECO:0000256" key="1">
    <source>
        <dbReference type="SAM" id="MobiDB-lite"/>
    </source>
</evidence>
<accession>K9YI48</accession>
<dbReference type="AlphaFoldDB" id="K9YI48"/>
<name>K9YI48_CYASC</name>
<protein>
    <recommendedName>
        <fullName evidence="4">Lipoprotein</fullName>
    </recommendedName>
</protein>
<dbReference type="PROSITE" id="PS51257">
    <property type="entry name" value="PROKAR_LIPOPROTEIN"/>
    <property type="match status" value="1"/>
</dbReference>
<feature type="region of interest" description="Disordered" evidence="1">
    <location>
        <begin position="97"/>
        <end position="138"/>
    </location>
</feature>
<dbReference type="HOGENOM" id="CLU_989436_0_0_3"/>
<gene>
    <name evidence="2" type="ordered locus">Cyast_0551</name>
</gene>
<evidence type="ECO:0000313" key="3">
    <source>
        <dbReference type="Proteomes" id="UP000010483"/>
    </source>
</evidence>
<dbReference type="Proteomes" id="UP000010483">
    <property type="component" value="Chromosome"/>
</dbReference>
<feature type="region of interest" description="Disordered" evidence="1">
    <location>
        <begin position="24"/>
        <end position="45"/>
    </location>
</feature>
<organism evidence="2 3">
    <name type="scientific">Cyanobacterium stanieri (strain ATCC 29140 / PCC 7202)</name>
    <dbReference type="NCBI Taxonomy" id="292563"/>
    <lineage>
        <taxon>Bacteria</taxon>
        <taxon>Bacillati</taxon>
        <taxon>Cyanobacteriota</taxon>
        <taxon>Cyanophyceae</taxon>
        <taxon>Oscillatoriophycideae</taxon>
        <taxon>Chroococcales</taxon>
        <taxon>Geminocystaceae</taxon>
        <taxon>Cyanobacterium</taxon>
    </lineage>
</organism>
<keyword evidence="3" id="KW-1185">Reference proteome</keyword>
<feature type="compositionally biased region" description="Low complexity" evidence="1">
    <location>
        <begin position="114"/>
        <end position="127"/>
    </location>
</feature>
<dbReference type="EMBL" id="CP003940">
    <property type="protein sequence ID" value="AFZ46529.1"/>
    <property type="molecule type" value="Genomic_DNA"/>
</dbReference>
<dbReference type="BioCyc" id="CSTA292563:G1353-556-MONOMER"/>
<evidence type="ECO:0000313" key="2">
    <source>
        <dbReference type="EMBL" id="AFZ46529.1"/>
    </source>
</evidence>
<dbReference type="KEGG" id="csn:Cyast_0551"/>